<dbReference type="RefSeq" id="WP_200277302.1">
    <property type="nucleotide sequence ID" value="NZ_JAENII010000003.1"/>
</dbReference>
<dbReference type="PANTHER" id="PTHR43471">
    <property type="entry name" value="ABC TRANSPORTER PERMEASE"/>
    <property type="match status" value="1"/>
</dbReference>
<keyword evidence="1" id="KW-0812">Transmembrane</keyword>
<evidence type="ECO:0000313" key="2">
    <source>
        <dbReference type="EMBL" id="MBK1826390.1"/>
    </source>
</evidence>
<keyword evidence="1" id="KW-0472">Membrane</keyword>
<organism evidence="2 3">
    <name type="scientific">Haloferula rosea</name>
    <dbReference type="NCBI Taxonomy" id="490093"/>
    <lineage>
        <taxon>Bacteria</taxon>
        <taxon>Pseudomonadati</taxon>
        <taxon>Verrucomicrobiota</taxon>
        <taxon>Verrucomicrobiia</taxon>
        <taxon>Verrucomicrobiales</taxon>
        <taxon>Verrucomicrobiaceae</taxon>
        <taxon>Haloferula</taxon>
    </lineage>
</organism>
<dbReference type="Pfam" id="PF12679">
    <property type="entry name" value="ABC2_membrane_2"/>
    <property type="match status" value="1"/>
</dbReference>
<keyword evidence="1" id="KW-1133">Transmembrane helix</keyword>
<evidence type="ECO:0000313" key="3">
    <source>
        <dbReference type="Proteomes" id="UP000658278"/>
    </source>
</evidence>
<evidence type="ECO:0000256" key="1">
    <source>
        <dbReference type="SAM" id="Phobius"/>
    </source>
</evidence>
<sequence>MKDVWTIFKRELSSFFSQPIAYAIIVIYLLLSMVFTFTLGNFIETGDASLTYSFFLYQPFVLMVLVPAVGMRLWSEELRSGTIELIGTYPISLWSVIQGKFKAAATVWLIAILLTFPIWITVNWLGEPDNLAIISGYIGTYLLACTFLAITLLVSAFTRDQVVCLIVASAICIGLVFASFEPFVRQYSKTLPGGIKDAITALGVWDHYLSLARGSFRLQDFVWFISFIVASLLGTSAILSAKRA</sequence>
<feature type="transmembrane region" description="Helical" evidence="1">
    <location>
        <begin position="221"/>
        <end position="241"/>
    </location>
</feature>
<feature type="transmembrane region" description="Helical" evidence="1">
    <location>
        <begin position="131"/>
        <end position="155"/>
    </location>
</feature>
<feature type="transmembrane region" description="Helical" evidence="1">
    <location>
        <begin position="162"/>
        <end position="180"/>
    </location>
</feature>
<dbReference type="Proteomes" id="UP000658278">
    <property type="component" value="Unassembled WGS sequence"/>
</dbReference>
<comment type="caution">
    <text evidence="2">The sequence shown here is derived from an EMBL/GenBank/DDBJ whole genome shotgun (WGS) entry which is preliminary data.</text>
</comment>
<accession>A0A934R9H6</accession>
<dbReference type="AlphaFoldDB" id="A0A934R9H6"/>
<feature type="transmembrane region" description="Helical" evidence="1">
    <location>
        <begin position="103"/>
        <end position="125"/>
    </location>
</feature>
<feature type="transmembrane region" description="Helical" evidence="1">
    <location>
        <begin position="20"/>
        <end position="43"/>
    </location>
</feature>
<keyword evidence="3" id="KW-1185">Reference proteome</keyword>
<feature type="transmembrane region" description="Helical" evidence="1">
    <location>
        <begin position="55"/>
        <end position="74"/>
    </location>
</feature>
<proteinExistence type="predicted"/>
<name>A0A934R9H6_9BACT</name>
<gene>
    <name evidence="2" type="ORF">JIN81_05135</name>
</gene>
<dbReference type="GO" id="GO:0005886">
    <property type="term" value="C:plasma membrane"/>
    <property type="evidence" value="ECO:0007669"/>
    <property type="project" value="UniProtKB-SubCell"/>
</dbReference>
<dbReference type="EMBL" id="JAENII010000003">
    <property type="protein sequence ID" value="MBK1826390.1"/>
    <property type="molecule type" value="Genomic_DNA"/>
</dbReference>
<protein>
    <submittedName>
        <fullName evidence="2">ABC transporter permease subunit</fullName>
    </submittedName>
</protein>
<dbReference type="GO" id="GO:0140359">
    <property type="term" value="F:ABC-type transporter activity"/>
    <property type="evidence" value="ECO:0007669"/>
    <property type="project" value="InterPro"/>
</dbReference>
<reference evidence="2" key="1">
    <citation type="submission" date="2021-01" db="EMBL/GenBank/DDBJ databases">
        <title>Modified the classification status of verrucomicrobia.</title>
        <authorList>
            <person name="Feng X."/>
        </authorList>
    </citation>
    <scope>NUCLEOTIDE SEQUENCE</scope>
    <source>
        <strain evidence="2">KCTC 22201</strain>
    </source>
</reference>